<dbReference type="AlphaFoldDB" id="A0AAP0Q2V9"/>
<feature type="region of interest" description="Disordered" evidence="1">
    <location>
        <begin position="150"/>
        <end position="183"/>
    </location>
</feature>
<evidence type="ECO:0000313" key="3">
    <source>
        <dbReference type="Proteomes" id="UP001419268"/>
    </source>
</evidence>
<dbReference type="EMBL" id="JBBNAG010000001">
    <property type="protein sequence ID" value="KAK9165190.1"/>
    <property type="molecule type" value="Genomic_DNA"/>
</dbReference>
<sequence length="183" mass="21007">MAVEEKKKFKKKKKKNEEEKGPVSKKKKKERKAYDLPGQKRDPPEERDPLRIFYESLYDQSPGCEMAQFCNRTLVQSSKLDPEDALFSNNASVFYQYSAYATPYTIMLAVSQLKMMESGLLPLEVAKKVYEKKQKKSRLNSPIKTIKSVAVEKNTSTPSKSETLESKTALKQSKKRKLAAEDR</sequence>
<name>A0AAP0Q2V9_9MAGN</name>
<dbReference type="Proteomes" id="UP001419268">
    <property type="component" value="Unassembled WGS sequence"/>
</dbReference>
<protein>
    <submittedName>
        <fullName evidence="2">Uncharacterized protein</fullName>
    </submittedName>
</protein>
<keyword evidence="3" id="KW-1185">Reference proteome</keyword>
<gene>
    <name evidence="2" type="ORF">Scep_000381</name>
</gene>
<reference evidence="2 3" key="1">
    <citation type="submission" date="2024-01" db="EMBL/GenBank/DDBJ databases">
        <title>Genome assemblies of Stephania.</title>
        <authorList>
            <person name="Yang L."/>
        </authorList>
    </citation>
    <scope>NUCLEOTIDE SEQUENCE [LARGE SCALE GENOMIC DNA]</scope>
    <source>
        <strain evidence="2">JXDWG</strain>
        <tissue evidence="2">Leaf</tissue>
    </source>
</reference>
<dbReference type="PANTHER" id="PTHR33828">
    <property type="entry name" value="OS05G0596200 PROTEIN"/>
    <property type="match status" value="1"/>
</dbReference>
<evidence type="ECO:0000256" key="1">
    <source>
        <dbReference type="SAM" id="MobiDB-lite"/>
    </source>
</evidence>
<comment type="caution">
    <text evidence="2">The sequence shown here is derived from an EMBL/GenBank/DDBJ whole genome shotgun (WGS) entry which is preliminary data.</text>
</comment>
<organism evidence="2 3">
    <name type="scientific">Stephania cephalantha</name>
    <dbReference type="NCBI Taxonomy" id="152367"/>
    <lineage>
        <taxon>Eukaryota</taxon>
        <taxon>Viridiplantae</taxon>
        <taxon>Streptophyta</taxon>
        <taxon>Embryophyta</taxon>
        <taxon>Tracheophyta</taxon>
        <taxon>Spermatophyta</taxon>
        <taxon>Magnoliopsida</taxon>
        <taxon>Ranunculales</taxon>
        <taxon>Menispermaceae</taxon>
        <taxon>Menispermoideae</taxon>
        <taxon>Cissampelideae</taxon>
        <taxon>Stephania</taxon>
    </lineage>
</organism>
<evidence type="ECO:0000313" key="2">
    <source>
        <dbReference type="EMBL" id="KAK9165190.1"/>
    </source>
</evidence>
<feature type="compositionally biased region" description="Basic and acidic residues" evidence="1">
    <location>
        <begin position="32"/>
        <end position="47"/>
    </location>
</feature>
<feature type="region of interest" description="Disordered" evidence="1">
    <location>
        <begin position="1"/>
        <end position="47"/>
    </location>
</feature>
<accession>A0AAP0Q2V9</accession>
<proteinExistence type="predicted"/>
<dbReference type="PANTHER" id="PTHR33828:SF2">
    <property type="entry name" value="NUCLEOLIN"/>
    <property type="match status" value="1"/>
</dbReference>